<feature type="compositionally biased region" description="Basic and acidic residues" evidence="1">
    <location>
        <begin position="28"/>
        <end position="43"/>
    </location>
</feature>
<evidence type="ECO:0000313" key="2">
    <source>
        <dbReference type="EMBL" id="GBN93669.1"/>
    </source>
</evidence>
<dbReference type="AlphaFoldDB" id="A0A4Y2T2L0"/>
<proteinExistence type="predicted"/>
<evidence type="ECO:0000313" key="3">
    <source>
        <dbReference type="Proteomes" id="UP000499080"/>
    </source>
</evidence>
<dbReference type="Proteomes" id="UP000499080">
    <property type="component" value="Unassembled WGS sequence"/>
</dbReference>
<sequence length="80" mass="8875">MRIALQSSNGQRSKSLLAALQIELRDSEKRKNSHEVRSEEYGHGEGFLQDAMCGPEKGGHTEGSSHALAEEVILLNIELW</sequence>
<organism evidence="2 3">
    <name type="scientific">Araneus ventricosus</name>
    <name type="common">Orbweaver spider</name>
    <name type="synonym">Epeira ventricosa</name>
    <dbReference type="NCBI Taxonomy" id="182803"/>
    <lineage>
        <taxon>Eukaryota</taxon>
        <taxon>Metazoa</taxon>
        <taxon>Ecdysozoa</taxon>
        <taxon>Arthropoda</taxon>
        <taxon>Chelicerata</taxon>
        <taxon>Arachnida</taxon>
        <taxon>Araneae</taxon>
        <taxon>Araneomorphae</taxon>
        <taxon>Entelegynae</taxon>
        <taxon>Araneoidea</taxon>
        <taxon>Araneidae</taxon>
        <taxon>Araneus</taxon>
    </lineage>
</organism>
<evidence type="ECO:0000256" key="1">
    <source>
        <dbReference type="SAM" id="MobiDB-lite"/>
    </source>
</evidence>
<reference evidence="2 3" key="1">
    <citation type="journal article" date="2019" name="Sci. Rep.">
        <title>Orb-weaving spider Araneus ventricosus genome elucidates the spidroin gene catalogue.</title>
        <authorList>
            <person name="Kono N."/>
            <person name="Nakamura H."/>
            <person name="Ohtoshi R."/>
            <person name="Moran D.A.P."/>
            <person name="Shinohara A."/>
            <person name="Yoshida Y."/>
            <person name="Fujiwara M."/>
            <person name="Mori M."/>
            <person name="Tomita M."/>
            <person name="Arakawa K."/>
        </authorList>
    </citation>
    <scope>NUCLEOTIDE SEQUENCE [LARGE SCALE GENOMIC DNA]</scope>
</reference>
<gene>
    <name evidence="2" type="ORF">AVEN_270410_1</name>
</gene>
<dbReference type="EMBL" id="BGPR01025072">
    <property type="protein sequence ID" value="GBN93669.1"/>
    <property type="molecule type" value="Genomic_DNA"/>
</dbReference>
<accession>A0A4Y2T2L0</accession>
<keyword evidence="3" id="KW-1185">Reference proteome</keyword>
<feature type="region of interest" description="Disordered" evidence="1">
    <location>
        <begin position="28"/>
        <end position="48"/>
    </location>
</feature>
<name>A0A4Y2T2L0_ARAVE</name>
<comment type="caution">
    <text evidence="2">The sequence shown here is derived from an EMBL/GenBank/DDBJ whole genome shotgun (WGS) entry which is preliminary data.</text>
</comment>
<protein>
    <submittedName>
        <fullName evidence="2">Uncharacterized protein</fullName>
    </submittedName>
</protein>